<evidence type="ECO:0000259" key="1">
    <source>
        <dbReference type="Pfam" id="PF05685"/>
    </source>
</evidence>
<dbReference type="PANTHER" id="PTHR34107:SF4">
    <property type="entry name" value="SLL1222 PROTEIN"/>
    <property type="match status" value="1"/>
</dbReference>
<accession>A0A9X2U3P2</accession>
<dbReference type="RefSeq" id="WP_219770287.1">
    <property type="nucleotide sequence ID" value="NZ_CALTSD010000003.1"/>
</dbReference>
<dbReference type="AlphaFoldDB" id="A0A9X2U3P2"/>
<proteinExistence type="predicted"/>
<name>A0A9X2U3P2_9BACT</name>
<dbReference type="Gene3D" id="3.90.1570.10">
    <property type="entry name" value="tt1808, chain A"/>
    <property type="match status" value="1"/>
</dbReference>
<organism evidence="2 3">
    <name type="scientific">Salinibacter ruber</name>
    <dbReference type="NCBI Taxonomy" id="146919"/>
    <lineage>
        <taxon>Bacteria</taxon>
        <taxon>Pseudomonadati</taxon>
        <taxon>Rhodothermota</taxon>
        <taxon>Rhodothermia</taxon>
        <taxon>Rhodothermales</taxon>
        <taxon>Salinibacteraceae</taxon>
        <taxon>Salinibacter</taxon>
    </lineage>
</organism>
<keyword evidence="2" id="KW-0255">Endonuclease</keyword>
<evidence type="ECO:0000313" key="3">
    <source>
        <dbReference type="Proteomes" id="UP001155034"/>
    </source>
</evidence>
<sequence>MATTDTSMWHRVLRDPQLRELPYKIETNEHGQLVLSPHKPYHGYFQMRIGELLLRHVERPGRRAVEFAVETPKGVKVPDVVWLSDERWAQIPEDAEASSVMPELCVEVRSEDNTDAEMREKRQLYLEEGAQEVWVCDADRHLRFFDADGERDRSALAPGCPPMVASAE</sequence>
<dbReference type="CDD" id="cd06260">
    <property type="entry name" value="DUF820-like"/>
    <property type="match status" value="1"/>
</dbReference>
<dbReference type="SUPFAM" id="SSF52980">
    <property type="entry name" value="Restriction endonuclease-like"/>
    <property type="match status" value="1"/>
</dbReference>
<dbReference type="PANTHER" id="PTHR34107">
    <property type="entry name" value="SLL0198 PROTEIN-RELATED"/>
    <property type="match status" value="1"/>
</dbReference>
<dbReference type="InterPro" id="IPR012296">
    <property type="entry name" value="Nuclease_put_TT1808"/>
</dbReference>
<reference evidence="2" key="1">
    <citation type="submission" date="2022-08" db="EMBL/GenBank/DDBJ databases">
        <title>Genomic Encyclopedia of Type Strains, Phase V (KMG-V): Genome sequencing to study the core and pangenomes of soil and plant-associated prokaryotes.</title>
        <authorList>
            <person name="Whitman W."/>
        </authorList>
    </citation>
    <scope>NUCLEOTIDE SEQUENCE</scope>
    <source>
        <strain evidence="2">SP2016B</strain>
    </source>
</reference>
<feature type="domain" description="Putative restriction endonuclease" evidence="1">
    <location>
        <begin position="22"/>
        <end position="140"/>
    </location>
</feature>
<dbReference type="Pfam" id="PF05685">
    <property type="entry name" value="Uma2"/>
    <property type="match status" value="1"/>
</dbReference>
<dbReference type="Proteomes" id="UP001155034">
    <property type="component" value="Unassembled WGS sequence"/>
</dbReference>
<protein>
    <submittedName>
        <fullName evidence="2">Uma2 family endonuclease</fullName>
    </submittedName>
</protein>
<keyword evidence="2" id="KW-0540">Nuclease</keyword>
<dbReference type="EMBL" id="JANTYZ010000010">
    <property type="protein sequence ID" value="MCS3866266.1"/>
    <property type="molecule type" value="Genomic_DNA"/>
</dbReference>
<dbReference type="GO" id="GO:0004519">
    <property type="term" value="F:endonuclease activity"/>
    <property type="evidence" value="ECO:0007669"/>
    <property type="project" value="UniProtKB-KW"/>
</dbReference>
<gene>
    <name evidence="2" type="ORF">GGP82_002837</name>
</gene>
<evidence type="ECO:0000313" key="2">
    <source>
        <dbReference type="EMBL" id="MCS3866266.1"/>
    </source>
</evidence>
<dbReference type="InterPro" id="IPR008538">
    <property type="entry name" value="Uma2"/>
</dbReference>
<comment type="caution">
    <text evidence="2">The sequence shown here is derived from an EMBL/GenBank/DDBJ whole genome shotgun (WGS) entry which is preliminary data.</text>
</comment>
<dbReference type="InterPro" id="IPR011335">
    <property type="entry name" value="Restrct_endonuc-II-like"/>
</dbReference>
<keyword evidence="2" id="KW-0378">Hydrolase</keyword>